<proteinExistence type="predicted"/>
<organism evidence="1 2">
    <name type="scientific">Eumeta variegata</name>
    <name type="common">Bagworm moth</name>
    <name type="synonym">Eumeta japonica</name>
    <dbReference type="NCBI Taxonomy" id="151549"/>
    <lineage>
        <taxon>Eukaryota</taxon>
        <taxon>Metazoa</taxon>
        <taxon>Ecdysozoa</taxon>
        <taxon>Arthropoda</taxon>
        <taxon>Hexapoda</taxon>
        <taxon>Insecta</taxon>
        <taxon>Pterygota</taxon>
        <taxon>Neoptera</taxon>
        <taxon>Endopterygota</taxon>
        <taxon>Lepidoptera</taxon>
        <taxon>Glossata</taxon>
        <taxon>Ditrysia</taxon>
        <taxon>Tineoidea</taxon>
        <taxon>Psychidae</taxon>
        <taxon>Oiketicinae</taxon>
        <taxon>Eumeta</taxon>
    </lineage>
</organism>
<evidence type="ECO:0000313" key="1">
    <source>
        <dbReference type="EMBL" id="GBP64608.1"/>
    </source>
</evidence>
<reference evidence="1 2" key="1">
    <citation type="journal article" date="2019" name="Commun. Biol.">
        <title>The bagworm genome reveals a unique fibroin gene that provides high tensile strength.</title>
        <authorList>
            <person name="Kono N."/>
            <person name="Nakamura H."/>
            <person name="Ohtoshi R."/>
            <person name="Tomita M."/>
            <person name="Numata K."/>
            <person name="Arakawa K."/>
        </authorList>
    </citation>
    <scope>NUCLEOTIDE SEQUENCE [LARGE SCALE GENOMIC DNA]</scope>
</reference>
<dbReference type="Proteomes" id="UP000299102">
    <property type="component" value="Unassembled WGS sequence"/>
</dbReference>
<name>A0A4C1XMA8_EUMVA</name>
<dbReference type="OrthoDB" id="6818650at2759"/>
<keyword evidence="2" id="KW-1185">Reference proteome</keyword>
<dbReference type="EMBL" id="BGZK01000903">
    <property type="protein sequence ID" value="GBP64608.1"/>
    <property type="molecule type" value="Genomic_DNA"/>
</dbReference>
<protein>
    <submittedName>
        <fullName evidence="1">Uncharacterized protein</fullName>
    </submittedName>
</protein>
<evidence type="ECO:0000313" key="2">
    <source>
        <dbReference type="Proteomes" id="UP000299102"/>
    </source>
</evidence>
<comment type="caution">
    <text evidence="1">The sequence shown here is derived from an EMBL/GenBank/DDBJ whole genome shotgun (WGS) entry which is preliminary data.</text>
</comment>
<dbReference type="AlphaFoldDB" id="A0A4C1XMA8"/>
<accession>A0A4C1XMA8</accession>
<gene>
    <name evidence="1" type="ORF">EVAR_46535_1</name>
</gene>
<sequence>MRPTSKEGFTRKQKIVASFQDVAKVKVRHAGPVYKLYQLETHRGWSSLRLSPLLHSSYTNDITHAQTSVQLALFPDDNALYLPGNNFRCITPRLQRAISVLTQWFHTWSIEVNPEKSGAIFFNHSKIKKPAVVQYNSPDLRI</sequence>